<protein>
    <submittedName>
        <fullName evidence="3">Uncharacterized protein</fullName>
    </submittedName>
</protein>
<name>A0A6J3LPY0_9PEZI</name>
<evidence type="ECO:0000313" key="3">
    <source>
        <dbReference type="RefSeq" id="XP_033454744.1"/>
    </source>
</evidence>
<accession>A0A6J3LPY0</accession>
<keyword evidence="2" id="KW-1185">Reference proteome</keyword>
<sequence>MADVARATPQPPPPLDDDTSIAVAQPTRMRARTALDYRGMHRGTFSSQARAVRGPTENVKKAPASQLDLILQAISQMPTTGQITTIGEEVKNVVREEVKNVVREEVRSIVQEEVQTIVQEQVSVIVQEQVSVIVQEQVRGILQEQVSAIVQQELASLQLSSPSPSYADVARTPPGSLPSNIRTVSMNTTPSTMTDTLYCTVDMTDVESVDKDKANPGTVRQEIEKKMRVVEGADSWRCIAVTRDPRHTVRVRITCRDESELARVKEAAEKTKAAGARILRDQLYLVKVDNANRTAMLEENGQLRAGVVEMLEKENEVKIAKVS</sequence>
<gene>
    <name evidence="3" type="ORF">K489DRAFT_385620</name>
</gene>
<evidence type="ECO:0000313" key="2">
    <source>
        <dbReference type="Proteomes" id="UP000504637"/>
    </source>
</evidence>
<dbReference type="GeneID" id="54363944"/>
<evidence type="ECO:0000256" key="1">
    <source>
        <dbReference type="SAM" id="MobiDB-lite"/>
    </source>
</evidence>
<dbReference type="AlphaFoldDB" id="A0A6J3LPY0"/>
<dbReference type="OrthoDB" id="3261222at2759"/>
<reference evidence="3" key="3">
    <citation type="submission" date="2025-08" db="UniProtKB">
        <authorList>
            <consortium name="RefSeq"/>
        </authorList>
    </citation>
    <scope>IDENTIFICATION</scope>
    <source>
        <strain evidence="3">CBS 342.82</strain>
    </source>
</reference>
<dbReference type="RefSeq" id="XP_033454744.1">
    <property type="nucleotide sequence ID" value="XM_033606144.1"/>
</dbReference>
<dbReference type="Proteomes" id="UP000504637">
    <property type="component" value="Unplaced"/>
</dbReference>
<reference evidence="3" key="2">
    <citation type="submission" date="2020-04" db="EMBL/GenBank/DDBJ databases">
        <authorList>
            <consortium name="NCBI Genome Project"/>
        </authorList>
    </citation>
    <scope>NUCLEOTIDE SEQUENCE</scope>
    <source>
        <strain evidence="3">CBS 342.82</strain>
    </source>
</reference>
<organism evidence="3">
    <name type="scientific">Dissoconium aciculare CBS 342.82</name>
    <dbReference type="NCBI Taxonomy" id="1314786"/>
    <lineage>
        <taxon>Eukaryota</taxon>
        <taxon>Fungi</taxon>
        <taxon>Dikarya</taxon>
        <taxon>Ascomycota</taxon>
        <taxon>Pezizomycotina</taxon>
        <taxon>Dothideomycetes</taxon>
        <taxon>Dothideomycetidae</taxon>
        <taxon>Mycosphaerellales</taxon>
        <taxon>Dissoconiaceae</taxon>
        <taxon>Dissoconium</taxon>
    </lineage>
</organism>
<feature type="region of interest" description="Disordered" evidence="1">
    <location>
        <begin position="1"/>
        <end position="20"/>
    </location>
</feature>
<reference evidence="3" key="1">
    <citation type="submission" date="2020-01" db="EMBL/GenBank/DDBJ databases">
        <authorList>
            <consortium name="DOE Joint Genome Institute"/>
            <person name="Haridas S."/>
            <person name="Albert R."/>
            <person name="Binder M."/>
            <person name="Bloem J."/>
            <person name="Labutti K."/>
            <person name="Salamov A."/>
            <person name="Andreopoulos B."/>
            <person name="Baker S.E."/>
            <person name="Barry K."/>
            <person name="Bills G."/>
            <person name="Bluhm B.H."/>
            <person name="Cannon C."/>
            <person name="Castanera R."/>
            <person name="Culley D.E."/>
            <person name="Daum C."/>
            <person name="Ezra D."/>
            <person name="Gonzalez J.B."/>
            <person name="Henrissat B."/>
            <person name="Kuo A."/>
            <person name="Liang C."/>
            <person name="Lipzen A."/>
            <person name="Lutzoni F."/>
            <person name="Magnuson J."/>
            <person name="Mondo S."/>
            <person name="Nolan M."/>
            <person name="Ohm R."/>
            <person name="Pangilinan J."/>
            <person name="Park H.-J."/>
            <person name="Ramirez L."/>
            <person name="Alfaro M."/>
            <person name="Sun H."/>
            <person name="Tritt A."/>
            <person name="Yoshinaga Y."/>
            <person name="Zwiers L.-H."/>
            <person name="Turgeon B.G."/>
            <person name="Goodwin S.B."/>
            <person name="Spatafora J.W."/>
            <person name="Crous P.W."/>
            <person name="Grigoriev I.V."/>
        </authorList>
    </citation>
    <scope>NUCLEOTIDE SEQUENCE</scope>
    <source>
        <strain evidence="3">CBS 342.82</strain>
    </source>
</reference>
<proteinExistence type="predicted"/>